<evidence type="ECO:0000313" key="2">
    <source>
        <dbReference type="Proteomes" id="UP000593758"/>
    </source>
</evidence>
<sequence>MSQIVTDTELRHQVVQALEGRGAEFDVDAIVAALIENFGRVDVDSTPPVAFWAIARSQRKLPAVRCFEFCVYGDGHAREHLEEDQWCTTPLRKIHASCYPPPQQRGDDREVFEISGQAWHHGRAPVIEMAMSGRPGYRMTADEARRMAHALLSTADELEGRGA</sequence>
<gene>
    <name evidence="1" type="ORF">IM660_10315</name>
</gene>
<dbReference type="Proteomes" id="UP000593758">
    <property type="component" value="Chromosome"/>
</dbReference>
<dbReference type="EMBL" id="CP063169">
    <property type="protein sequence ID" value="QOR69128.1"/>
    <property type="molecule type" value="Genomic_DNA"/>
</dbReference>
<protein>
    <submittedName>
        <fullName evidence="1">Uncharacterized protein</fullName>
    </submittedName>
</protein>
<evidence type="ECO:0000313" key="1">
    <source>
        <dbReference type="EMBL" id="QOR69128.1"/>
    </source>
</evidence>
<proteinExistence type="predicted"/>
<reference evidence="1 2" key="1">
    <citation type="submission" date="2020-10" db="EMBL/GenBank/DDBJ databases">
        <title>Haloactinobacterium sp. RN3S43, a bacterium isolated from saline soil.</title>
        <authorList>
            <person name="Sun J.-Q."/>
        </authorList>
    </citation>
    <scope>NUCLEOTIDE SEQUENCE [LARGE SCALE GENOMIC DNA]</scope>
    <source>
        <strain evidence="1 2">RN3S43</strain>
    </source>
</reference>
<organism evidence="1 2">
    <name type="scientific">Ruania alkalisoli</name>
    <dbReference type="NCBI Taxonomy" id="2779775"/>
    <lineage>
        <taxon>Bacteria</taxon>
        <taxon>Bacillati</taxon>
        <taxon>Actinomycetota</taxon>
        <taxon>Actinomycetes</taxon>
        <taxon>Micrococcales</taxon>
        <taxon>Ruaniaceae</taxon>
        <taxon>Ruania</taxon>
    </lineage>
</organism>
<dbReference type="AlphaFoldDB" id="A0A7M1SNK3"/>
<name>A0A7M1SNK3_9MICO</name>
<keyword evidence="2" id="KW-1185">Reference proteome</keyword>
<dbReference type="RefSeq" id="WP_193495247.1">
    <property type="nucleotide sequence ID" value="NZ_CP063169.1"/>
</dbReference>
<dbReference type="KEGG" id="halt:IM660_10315"/>
<accession>A0A7M1SNK3</accession>